<evidence type="ECO:0000313" key="2">
    <source>
        <dbReference type="EMBL" id="QPC81731.1"/>
    </source>
</evidence>
<sequence length="80" mass="9083">MMANYLEDVKTNINAYLDDLIEETTGYTRKNKVPAETVALLSACWFVIGIAVGAVFMYFFDPQHGNRRRSRLSDSSEMAE</sequence>
<dbReference type="AlphaFoldDB" id="A0A7S8E7E6"/>
<organism evidence="2 3">
    <name type="scientific">Phototrophicus methaneseepsis</name>
    <dbReference type="NCBI Taxonomy" id="2710758"/>
    <lineage>
        <taxon>Bacteria</taxon>
        <taxon>Bacillati</taxon>
        <taxon>Chloroflexota</taxon>
        <taxon>Candidatus Thermofontia</taxon>
        <taxon>Phototrophicales</taxon>
        <taxon>Phototrophicaceae</taxon>
        <taxon>Phototrophicus</taxon>
    </lineage>
</organism>
<evidence type="ECO:0000313" key="3">
    <source>
        <dbReference type="Proteomes" id="UP000594468"/>
    </source>
</evidence>
<gene>
    <name evidence="2" type="ORF">G4Y79_18850</name>
</gene>
<keyword evidence="1" id="KW-0472">Membrane</keyword>
<accession>A0A7S8E7E6</accession>
<name>A0A7S8E7E6_9CHLR</name>
<reference evidence="2 3" key="1">
    <citation type="submission" date="2020-02" db="EMBL/GenBank/DDBJ databases">
        <authorList>
            <person name="Zheng R.K."/>
            <person name="Sun C.M."/>
        </authorList>
    </citation>
    <scope>NUCLEOTIDE SEQUENCE [LARGE SCALE GENOMIC DNA]</scope>
    <source>
        <strain evidence="3">rifampicinis</strain>
    </source>
</reference>
<keyword evidence="1" id="KW-0812">Transmembrane</keyword>
<keyword evidence="3" id="KW-1185">Reference proteome</keyword>
<dbReference type="Proteomes" id="UP000594468">
    <property type="component" value="Chromosome"/>
</dbReference>
<keyword evidence="1" id="KW-1133">Transmembrane helix</keyword>
<dbReference type="KEGG" id="pmet:G4Y79_18850"/>
<feature type="transmembrane region" description="Helical" evidence="1">
    <location>
        <begin position="38"/>
        <end position="60"/>
    </location>
</feature>
<dbReference type="EMBL" id="CP062983">
    <property type="protein sequence ID" value="QPC81731.1"/>
    <property type="molecule type" value="Genomic_DNA"/>
</dbReference>
<dbReference type="RefSeq" id="WP_195169802.1">
    <property type="nucleotide sequence ID" value="NZ_CP062983.1"/>
</dbReference>
<proteinExistence type="predicted"/>
<protein>
    <submittedName>
        <fullName evidence="2">Uncharacterized protein</fullName>
    </submittedName>
</protein>
<evidence type="ECO:0000256" key="1">
    <source>
        <dbReference type="SAM" id="Phobius"/>
    </source>
</evidence>